<dbReference type="RefSeq" id="WP_134551859.1">
    <property type="nucleotide sequence ID" value="NZ_SOHL01000016.1"/>
</dbReference>
<accession>A0A4R9AUN1</accession>
<organism evidence="1 2">
    <name type="scientific">Cryobacterium gelidum</name>
    <dbReference type="NCBI Taxonomy" id="1259164"/>
    <lineage>
        <taxon>Bacteria</taxon>
        <taxon>Bacillati</taxon>
        <taxon>Actinomycetota</taxon>
        <taxon>Actinomycetes</taxon>
        <taxon>Micrococcales</taxon>
        <taxon>Microbacteriaceae</taxon>
        <taxon>Cryobacterium</taxon>
    </lineage>
</organism>
<keyword evidence="2" id="KW-1185">Reference proteome</keyword>
<evidence type="ECO:0000313" key="1">
    <source>
        <dbReference type="EMBL" id="TFD70387.1"/>
    </source>
</evidence>
<evidence type="ECO:0008006" key="3">
    <source>
        <dbReference type="Google" id="ProtNLM"/>
    </source>
</evidence>
<gene>
    <name evidence="1" type="ORF">E3T50_11120</name>
</gene>
<proteinExistence type="predicted"/>
<dbReference type="EMBL" id="SOHL01000016">
    <property type="protein sequence ID" value="TFD70387.1"/>
    <property type="molecule type" value="Genomic_DNA"/>
</dbReference>
<name>A0A4R9AUN1_9MICO</name>
<protein>
    <recommendedName>
        <fullName evidence="3">Polysaccharide pyruvyl transferase family protein</fullName>
    </recommendedName>
</protein>
<comment type="caution">
    <text evidence="1">The sequence shown here is derived from an EMBL/GenBank/DDBJ whole genome shotgun (WGS) entry which is preliminary data.</text>
</comment>
<dbReference type="Proteomes" id="UP000297983">
    <property type="component" value="Unassembled WGS sequence"/>
</dbReference>
<dbReference type="AlphaFoldDB" id="A0A4R9AUN1"/>
<sequence>MSERTRHHRRPREIFVPARGQYDNIGDILLRRQLLDWLRTSGPLHVYVGEAPDGYAEGLGLRPDDVRYRSFRRWYTAALRSAARGRASYVFKPGEIQLTLIGMKEHLAMLPVLALVRARHGRVARIGVGSRNFAPLPRALMGPSIALSNMSMWRDAATAGYLGQGGIMPDLAFAGVSSRATVSDADAGGTDLSGSARRDILVVSMRSDLGYPSAAWLAGVRAVAADNGLEIWCVTQVLRDDNKCGQLATDLGGQALRWNGTAHDEQEQRLRALYQRAALAVSDRLHVLVGALTEGAVPAALLVDTKSDKIARHFAAAGLHDVSIASSGLRADEITARLQNLVGRRAAILAGLAEAQDELQTVRRLLDQVLTHESVR</sequence>
<evidence type="ECO:0000313" key="2">
    <source>
        <dbReference type="Proteomes" id="UP000297983"/>
    </source>
</evidence>
<reference evidence="1 2" key="1">
    <citation type="submission" date="2019-03" db="EMBL/GenBank/DDBJ databases">
        <title>Genomics of glacier-inhabiting Cryobacterium strains.</title>
        <authorList>
            <person name="Liu Q."/>
            <person name="Xin Y.-H."/>
        </authorList>
    </citation>
    <scope>NUCLEOTIDE SEQUENCE [LARGE SCALE GENOMIC DNA]</scope>
    <source>
        <strain evidence="1 2">Hz16</strain>
    </source>
</reference>